<gene>
    <name evidence="2" type="ORF">D3876_19300</name>
</gene>
<dbReference type="SUPFAM" id="SSF55729">
    <property type="entry name" value="Acyl-CoA N-acyltransferases (Nat)"/>
    <property type="match status" value="1"/>
</dbReference>
<dbReference type="OrthoDB" id="6293260at2"/>
<dbReference type="Gene3D" id="3.40.630.30">
    <property type="match status" value="1"/>
</dbReference>
<keyword evidence="3" id="KW-1185">Reference proteome</keyword>
<dbReference type="InterPro" id="IPR051531">
    <property type="entry name" value="N-acetyltransferase"/>
</dbReference>
<dbReference type="Pfam" id="PF13302">
    <property type="entry name" value="Acetyltransf_3"/>
    <property type="match status" value="1"/>
</dbReference>
<name>A0A418W8A1_9SPHN</name>
<proteinExistence type="predicted"/>
<evidence type="ECO:0000313" key="3">
    <source>
        <dbReference type="Proteomes" id="UP000286100"/>
    </source>
</evidence>
<evidence type="ECO:0000313" key="2">
    <source>
        <dbReference type="EMBL" id="RJF86226.1"/>
    </source>
</evidence>
<dbReference type="RefSeq" id="WP_119765743.1">
    <property type="nucleotide sequence ID" value="NZ_QYUM01000004.1"/>
</dbReference>
<dbReference type="InterPro" id="IPR000182">
    <property type="entry name" value="GNAT_dom"/>
</dbReference>
<accession>A0A418W8A1</accession>
<dbReference type="AlphaFoldDB" id="A0A418W8A1"/>
<dbReference type="PANTHER" id="PTHR43792:SF16">
    <property type="entry name" value="N-ACETYLTRANSFERASE DOMAIN-CONTAINING PROTEIN"/>
    <property type="match status" value="1"/>
</dbReference>
<comment type="caution">
    <text evidence="2">The sequence shown here is derived from an EMBL/GenBank/DDBJ whole genome shotgun (WGS) entry which is preliminary data.</text>
</comment>
<dbReference type="PROSITE" id="PS51186">
    <property type="entry name" value="GNAT"/>
    <property type="match status" value="1"/>
</dbReference>
<protein>
    <submittedName>
        <fullName evidence="2">N-acetyltransferase</fullName>
    </submittedName>
</protein>
<sequence>MPYPFPAAPVIETPRVILRADRAEDFDAFAHLWADSGVTQFIGGKPFTRAESWTRFLRNAGLWPVLGYGYWAIEDKATGAYWGNTGFADFGRGIESIRGLPEAGWVLAPEAHGQGLATEIVAAITRWADAMLPHAETACIIDPDNTPSIRVAEKNGYVAEGLVDFAGSQTRVFKRARR</sequence>
<dbReference type="InterPro" id="IPR016181">
    <property type="entry name" value="Acyl_CoA_acyltransferase"/>
</dbReference>
<reference evidence="2 3" key="1">
    <citation type="submission" date="2018-09" db="EMBL/GenBank/DDBJ databases">
        <authorList>
            <person name="Zhu H."/>
        </authorList>
    </citation>
    <scope>NUCLEOTIDE SEQUENCE [LARGE SCALE GENOMIC DNA]</scope>
    <source>
        <strain evidence="2 3">K2R01-6</strain>
    </source>
</reference>
<dbReference type="EMBL" id="QYUM01000004">
    <property type="protein sequence ID" value="RJF86226.1"/>
    <property type="molecule type" value="Genomic_DNA"/>
</dbReference>
<feature type="domain" description="N-acetyltransferase" evidence="1">
    <location>
        <begin position="16"/>
        <end position="177"/>
    </location>
</feature>
<dbReference type="PANTHER" id="PTHR43792">
    <property type="entry name" value="GNAT FAMILY, PUTATIVE (AFU_ORTHOLOGUE AFUA_3G00765)-RELATED-RELATED"/>
    <property type="match status" value="1"/>
</dbReference>
<organism evidence="2 3">
    <name type="scientific">Sphingomonas cavernae</name>
    <dbReference type="NCBI Taxonomy" id="2320861"/>
    <lineage>
        <taxon>Bacteria</taxon>
        <taxon>Pseudomonadati</taxon>
        <taxon>Pseudomonadota</taxon>
        <taxon>Alphaproteobacteria</taxon>
        <taxon>Sphingomonadales</taxon>
        <taxon>Sphingomonadaceae</taxon>
        <taxon>Sphingomonas</taxon>
    </lineage>
</organism>
<evidence type="ECO:0000259" key="1">
    <source>
        <dbReference type="PROSITE" id="PS51186"/>
    </source>
</evidence>
<dbReference type="Proteomes" id="UP000286100">
    <property type="component" value="Unassembled WGS sequence"/>
</dbReference>
<dbReference type="GO" id="GO:0016747">
    <property type="term" value="F:acyltransferase activity, transferring groups other than amino-acyl groups"/>
    <property type="evidence" value="ECO:0007669"/>
    <property type="project" value="InterPro"/>
</dbReference>
<keyword evidence="2" id="KW-0808">Transferase</keyword>